<protein>
    <submittedName>
        <fullName evidence="1">Uncharacterized protein</fullName>
    </submittedName>
</protein>
<sequence length="82" mass="9647">MVDGEYEILRSQIATLENDEEFSNWKSQIVMSDEDCGIAICDTFRTASMRFSERLWKRGFVFSKMDSECTMIDAERKECTKR</sequence>
<proteinExistence type="predicted"/>
<evidence type="ECO:0000313" key="1">
    <source>
        <dbReference type="EMBL" id="AGB49537.1"/>
    </source>
</evidence>
<accession>L0KVS0</accession>
<dbReference type="KEGG" id="mhz:Metho_1315"/>
<dbReference type="Proteomes" id="UP000010866">
    <property type="component" value="Chromosome"/>
</dbReference>
<keyword evidence="2" id="KW-1185">Reference proteome</keyword>
<dbReference type="EMBL" id="CP003362">
    <property type="protein sequence ID" value="AGB49537.1"/>
    <property type="molecule type" value="Genomic_DNA"/>
</dbReference>
<name>L0KVS0_METHD</name>
<dbReference type="HOGENOM" id="CLU_2550267_0_0_2"/>
<organism evidence="1 2">
    <name type="scientific">Methanomethylovorans hollandica (strain DSM 15978 / NBRC 107637 / DMS1)</name>
    <dbReference type="NCBI Taxonomy" id="867904"/>
    <lineage>
        <taxon>Archaea</taxon>
        <taxon>Methanobacteriati</taxon>
        <taxon>Methanobacteriota</taxon>
        <taxon>Stenosarchaea group</taxon>
        <taxon>Methanomicrobia</taxon>
        <taxon>Methanosarcinales</taxon>
        <taxon>Methanosarcinaceae</taxon>
        <taxon>Methanomethylovorans</taxon>
    </lineage>
</organism>
<reference evidence="2" key="1">
    <citation type="submission" date="2012-02" db="EMBL/GenBank/DDBJ databases">
        <title>Complete sequence of chromosome of Methanomethylovorans hollandica DSM 15978.</title>
        <authorList>
            <person name="Lucas S."/>
            <person name="Copeland A."/>
            <person name="Lapidus A."/>
            <person name="Glavina del Rio T."/>
            <person name="Dalin E."/>
            <person name="Tice H."/>
            <person name="Bruce D."/>
            <person name="Goodwin L."/>
            <person name="Pitluck S."/>
            <person name="Peters L."/>
            <person name="Mikhailova N."/>
            <person name="Held B."/>
            <person name="Kyrpides N."/>
            <person name="Mavromatis K."/>
            <person name="Ivanova N."/>
            <person name="Brettin T."/>
            <person name="Detter J.C."/>
            <person name="Han C."/>
            <person name="Larimer F."/>
            <person name="Land M."/>
            <person name="Hauser L."/>
            <person name="Markowitz V."/>
            <person name="Cheng J.-F."/>
            <person name="Hugenholtz P."/>
            <person name="Woyke T."/>
            <person name="Wu D."/>
            <person name="Spring S."/>
            <person name="Schroeder M."/>
            <person name="Brambilla E."/>
            <person name="Klenk H.-P."/>
            <person name="Eisen J.A."/>
        </authorList>
    </citation>
    <scope>NUCLEOTIDE SEQUENCE [LARGE SCALE GENOMIC DNA]</scope>
    <source>
        <strain evidence="2">DSM 15978 / NBRC 107637 / DMS1</strain>
    </source>
</reference>
<gene>
    <name evidence="1" type="ordered locus">Metho_1315</name>
</gene>
<evidence type="ECO:0000313" key="2">
    <source>
        <dbReference type="Proteomes" id="UP000010866"/>
    </source>
</evidence>
<dbReference type="AlphaFoldDB" id="L0KVS0"/>
<dbReference type="STRING" id="867904.Metho_1315"/>